<reference evidence="1" key="1">
    <citation type="submission" date="2017-12" db="EMBL/GenBank/DDBJ databases">
        <title>Genome sequencing and analysis.</title>
        <authorList>
            <person name="Huang Y.-T."/>
        </authorList>
    </citation>
    <scope>NUCLEOTIDE SEQUENCE</scope>
    <source>
        <strain evidence="1">VGH116</strain>
    </source>
</reference>
<dbReference type="AlphaFoldDB" id="A0A8I0U399"/>
<accession>A0A8I0U399</accession>
<proteinExistence type="predicted"/>
<sequence length="98" mass="11720">MTIPFVSGRIQCNRPPPVSLLFYRNFYFSEKMHFPAYVSMLPRLFYRHLSFSDSLIREKENNRKKRGYAIFAFPVRLFHSVDGYTISMPLIREYNSIT</sequence>
<dbReference type="Proteomes" id="UP000650477">
    <property type="component" value="Unassembled WGS sequence"/>
</dbReference>
<name>A0A8I0U399_MORMO</name>
<dbReference type="EMBL" id="PKLF01000003">
    <property type="protein sequence ID" value="MBE8611725.1"/>
    <property type="molecule type" value="Genomic_DNA"/>
</dbReference>
<gene>
    <name evidence="1" type="ORF">CYG68_04735</name>
</gene>
<protein>
    <submittedName>
        <fullName evidence="1">Uncharacterized protein</fullName>
    </submittedName>
</protein>
<organism evidence="1 2">
    <name type="scientific">Morganella morganii</name>
    <name type="common">Proteus morganii</name>
    <dbReference type="NCBI Taxonomy" id="582"/>
    <lineage>
        <taxon>Bacteria</taxon>
        <taxon>Pseudomonadati</taxon>
        <taxon>Pseudomonadota</taxon>
        <taxon>Gammaproteobacteria</taxon>
        <taxon>Enterobacterales</taxon>
        <taxon>Morganellaceae</taxon>
        <taxon>Morganella</taxon>
    </lineage>
</organism>
<comment type="caution">
    <text evidence="1">The sequence shown here is derived from an EMBL/GenBank/DDBJ whole genome shotgun (WGS) entry which is preliminary data.</text>
</comment>
<evidence type="ECO:0000313" key="2">
    <source>
        <dbReference type="Proteomes" id="UP000650477"/>
    </source>
</evidence>
<evidence type="ECO:0000313" key="1">
    <source>
        <dbReference type="EMBL" id="MBE8611725.1"/>
    </source>
</evidence>